<name>A0A5S6Q959_TRIMR</name>
<accession>A0A5S6Q959</accession>
<evidence type="ECO:0000313" key="2">
    <source>
        <dbReference type="WBParaSite" id="TMUE_1000003723.1"/>
    </source>
</evidence>
<dbReference type="WBParaSite" id="TMUE_1000003723.1">
    <property type="protein sequence ID" value="TMUE_1000003723.1"/>
    <property type="gene ID" value="WBGene00290770"/>
</dbReference>
<reference evidence="2" key="1">
    <citation type="submission" date="2019-12" db="UniProtKB">
        <authorList>
            <consortium name="WormBaseParasite"/>
        </authorList>
    </citation>
    <scope>IDENTIFICATION</scope>
</reference>
<proteinExistence type="predicted"/>
<keyword evidence="1" id="KW-1185">Reference proteome</keyword>
<sequence>MDGWTNLAHINAVITRLVPTSTAKVETVAGGNRSLQATRRGALLARLRTLEMATLKAILLPWQNPFIKIRLSNTTFNTVLHIGGPPGCCCCSMET</sequence>
<dbReference type="Proteomes" id="UP000046395">
    <property type="component" value="Unassembled WGS sequence"/>
</dbReference>
<organism evidence="1 2">
    <name type="scientific">Trichuris muris</name>
    <name type="common">Mouse whipworm</name>
    <dbReference type="NCBI Taxonomy" id="70415"/>
    <lineage>
        <taxon>Eukaryota</taxon>
        <taxon>Metazoa</taxon>
        <taxon>Ecdysozoa</taxon>
        <taxon>Nematoda</taxon>
        <taxon>Enoplea</taxon>
        <taxon>Dorylaimia</taxon>
        <taxon>Trichinellida</taxon>
        <taxon>Trichuridae</taxon>
        <taxon>Trichuris</taxon>
    </lineage>
</organism>
<protein>
    <submittedName>
        <fullName evidence="2">Uncharacterized protein</fullName>
    </submittedName>
</protein>
<dbReference type="AlphaFoldDB" id="A0A5S6Q959"/>
<evidence type="ECO:0000313" key="1">
    <source>
        <dbReference type="Proteomes" id="UP000046395"/>
    </source>
</evidence>